<reference evidence="7 8" key="1">
    <citation type="submission" date="2019-02" db="EMBL/GenBank/DDBJ databases">
        <title>Genome sequencing of the rare red list fungi Dentipellis fragilis.</title>
        <authorList>
            <person name="Buettner E."/>
            <person name="Kellner H."/>
        </authorList>
    </citation>
    <scope>NUCLEOTIDE SEQUENCE [LARGE SCALE GENOMIC DNA]</scope>
    <source>
        <strain evidence="7 8">DSM 105465</strain>
    </source>
</reference>
<gene>
    <name evidence="7" type="ORF">EVG20_g6280</name>
</gene>
<organism evidence="7 8">
    <name type="scientific">Dentipellis fragilis</name>
    <dbReference type="NCBI Taxonomy" id="205917"/>
    <lineage>
        <taxon>Eukaryota</taxon>
        <taxon>Fungi</taxon>
        <taxon>Dikarya</taxon>
        <taxon>Basidiomycota</taxon>
        <taxon>Agaricomycotina</taxon>
        <taxon>Agaricomycetes</taxon>
        <taxon>Russulales</taxon>
        <taxon>Hericiaceae</taxon>
        <taxon>Dentipellis</taxon>
    </lineage>
</organism>
<dbReference type="Gene3D" id="3.30.780.10">
    <property type="entry name" value="SUI1-like domain"/>
    <property type="match status" value="1"/>
</dbReference>
<evidence type="ECO:0000256" key="4">
    <source>
        <dbReference type="ARBA" id="ARBA00023128"/>
    </source>
</evidence>
<dbReference type="Pfam" id="PF05046">
    <property type="entry name" value="Img2"/>
    <property type="match status" value="1"/>
</dbReference>
<name>A0A4Y9YR47_9AGAM</name>
<comment type="similarity">
    <text evidence="2">Belongs to the mitochondrion-specific ribosomal protein mL49 family.</text>
</comment>
<comment type="caution">
    <text evidence="7">The sequence shown here is derived from an EMBL/GenBank/DDBJ whole genome shotgun (WGS) entry which is preliminary data.</text>
</comment>
<evidence type="ECO:0000256" key="2">
    <source>
        <dbReference type="ARBA" id="ARBA00005677"/>
    </source>
</evidence>
<dbReference type="PANTHER" id="PTHR13477:SF0">
    <property type="entry name" value="LARGE RIBOSOMAL SUBUNIT PROTEIN ML49"/>
    <property type="match status" value="1"/>
</dbReference>
<evidence type="ECO:0000313" key="7">
    <source>
        <dbReference type="EMBL" id="TFY63519.1"/>
    </source>
</evidence>
<sequence>MSSFLRLLARTPTRAFSSSVPTAARAIKAAVPQDSLPVQYPYFVPRNTRGSLPVYSDVRNAGGRFLILIRNVEGNAHALAEDLKASLFTHGSPEAERMKINIVRSKHLILSGGRWKHDIMGWLQKKGF</sequence>
<evidence type="ECO:0000256" key="1">
    <source>
        <dbReference type="ARBA" id="ARBA00004173"/>
    </source>
</evidence>
<keyword evidence="4" id="KW-0496">Mitochondrion</keyword>
<evidence type="ECO:0000313" key="8">
    <source>
        <dbReference type="Proteomes" id="UP000298327"/>
    </source>
</evidence>
<keyword evidence="3" id="KW-0689">Ribosomal protein</keyword>
<dbReference type="GO" id="GO:0003735">
    <property type="term" value="F:structural constituent of ribosome"/>
    <property type="evidence" value="ECO:0007669"/>
    <property type="project" value="InterPro"/>
</dbReference>
<evidence type="ECO:0000256" key="3">
    <source>
        <dbReference type="ARBA" id="ARBA00022980"/>
    </source>
</evidence>
<dbReference type="GO" id="GO:0005762">
    <property type="term" value="C:mitochondrial large ribosomal subunit"/>
    <property type="evidence" value="ECO:0007669"/>
    <property type="project" value="TreeGrafter"/>
</dbReference>
<evidence type="ECO:0000256" key="6">
    <source>
        <dbReference type="ARBA" id="ARBA00035191"/>
    </source>
</evidence>
<dbReference type="STRING" id="205917.A0A4Y9YR47"/>
<accession>A0A4Y9YR47</accession>
<dbReference type="InterPro" id="IPR007740">
    <property type="entry name" value="Ribosomal_mL49"/>
</dbReference>
<keyword evidence="8" id="KW-1185">Reference proteome</keyword>
<dbReference type="EMBL" id="SEOQ01000412">
    <property type="protein sequence ID" value="TFY63519.1"/>
    <property type="molecule type" value="Genomic_DNA"/>
</dbReference>
<evidence type="ECO:0000256" key="5">
    <source>
        <dbReference type="ARBA" id="ARBA00023274"/>
    </source>
</evidence>
<dbReference type="Proteomes" id="UP000298327">
    <property type="component" value="Unassembled WGS sequence"/>
</dbReference>
<keyword evidence="5" id="KW-0687">Ribonucleoprotein</keyword>
<dbReference type="PANTHER" id="PTHR13477">
    <property type="entry name" value="MITOCHONDRIAL 39S RIBOSOMAL PROTEIN L49"/>
    <property type="match status" value="1"/>
</dbReference>
<protein>
    <recommendedName>
        <fullName evidence="6">Large ribosomal subunit protein mL49</fullName>
    </recommendedName>
</protein>
<dbReference type="AlphaFoldDB" id="A0A4Y9YR47"/>
<dbReference type="GO" id="GO:0006412">
    <property type="term" value="P:translation"/>
    <property type="evidence" value="ECO:0007669"/>
    <property type="project" value="InterPro"/>
</dbReference>
<proteinExistence type="inferred from homology"/>
<dbReference type="OrthoDB" id="19439at2759"/>
<comment type="subcellular location">
    <subcellularLocation>
        <location evidence="1">Mitochondrion</location>
    </subcellularLocation>
</comment>